<evidence type="ECO:0000313" key="22">
    <source>
        <dbReference type="EMBL" id="CAG9772553.1"/>
    </source>
</evidence>
<dbReference type="GO" id="GO:0004222">
    <property type="term" value="F:metalloendopeptidase activity"/>
    <property type="evidence" value="ECO:0007669"/>
    <property type="project" value="InterPro"/>
</dbReference>
<evidence type="ECO:0000256" key="17">
    <source>
        <dbReference type="PIRSR" id="PIRSR613273-3"/>
    </source>
</evidence>
<evidence type="ECO:0000256" key="4">
    <source>
        <dbReference type="ARBA" id="ARBA00022670"/>
    </source>
</evidence>
<feature type="compositionally biased region" description="Basic residues" evidence="19">
    <location>
        <begin position="190"/>
        <end position="203"/>
    </location>
</feature>
<dbReference type="InterPro" id="IPR050439">
    <property type="entry name" value="ADAMTS_ADAMTS-like"/>
</dbReference>
<evidence type="ECO:0000256" key="10">
    <source>
        <dbReference type="ARBA" id="ARBA00022833"/>
    </source>
</evidence>
<dbReference type="InterPro" id="IPR000884">
    <property type="entry name" value="TSP1_rpt"/>
</dbReference>
<keyword evidence="10 16" id="KW-0862">Zinc</keyword>
<comment type="cofactor">
    <cofactor evidence="16">
        <name>Zn(2+)</name>
        <dbReference type="ChEBI" id="CHEBI:29105"/>
    </cofactor>
    <text evidence="16">Binds 1 zinc ion per subunit.</text>
</comment>
<feature type="active site" evidence="15 18">
    <location>
        <position position="423"/>
    </location>
</feature>
<feature type="binding site" evidence="16">
    <location>
        <position position="277"/>
    </location>
    <ligand>
        <name>Ca(2+)</name>
        <dbReference type="ChEBI" id="CHEBI:29108"/>
        <label>2</label>
    </ligand>
</feature>
<dbReference type="InterPro" id="IPR006586">
    <property type="entry name" value="ADAM_Cys-rich"/>
</dbReference>
<dbReference type="GO" id="GO:0006508">
    <property type="term" value="P:proteolysis"/>
    <property type="evidence" value="ECO:0007669"/>
    <property type="project" value="UniProtKB-KW"/>
</dbReference>
<dbReference type="FunFam" id="3.40.390.10:FF:000001">
    <property type="entry name" value="A disintegrin and metalloproteinase with thrombospondin motifs 1"/>
    <property type="match status" value="1"/>
</dbReference>
<feature type="binding site" evidence="16 18">
    <location>
        <position position="422"/>
    </location>
    <ligand>
        <name>Zn(2+)</name>
        <dbReference type="ChEBI" id="CHEBI:29105"/>
        <note>catalytic</note>
    </ligand>
</feature>
<dbReference type="Pfam" id="PF05986">
    <property type="entry name" value="ADAMTS_spacer1"/>
    <property type="match status" value="1"/>
</dbReference>
<dbReference type="Pfam" id="PF01421">
    <property type="entry name" value="Reprolysin"/>
    <property type="match status" value="1"/>
</dbReference>
<feature type="binding site" evidence="16">
    <location>
        <position position="485"/>
    </location>
    <ligand>
        <name>Ca(2+)</name>
        <dbReference type="ChEBI" id="CHEBI:29108"/>
        <label>2</label>
    </ligand>
</feature>
<dbReference type="InterPro" id="IPR010294">
    <property type="entry name" value="ADAMTS_spacer1"/>
</dbReference>
<dbReference type="SUPFAM" id="SSF55486">
    <property type="entry name" value="Metalloproteases ('zincins'), catalytic domain"/>
    <property type="match status" value="1"/>
</dbReference>
<evidence type="ECO:0000256" key="3">
    <source>
        <dbReference type="ARBA" id="ARBA00022530"/>
    </source>
</evidence>
<keyword evidence="23" id="KW-1185">Reference proteome</keyword>
<dbReference type="Gene3D" id="2.20.100.10">
    <property type="entry name" value="Thrombospondin type-1 (TSP1) repeat"/>
    <property type="match status" value="2"/>
</dbReference>
<comment type="caution">
    <text evidence="18">Lacks conserved residue(s) required for the propagation of feature annotation.</text>
</comment>
<feature type="disulfide bond" evidence="17">
    <location>
        <begin position="529"/>
        <end position="559"/>
    </location>
</feature>
<feature type="binding site" evidence="16 18">
    <location>
        <position position="432"/>
    </location>
    <ligand>
        <name>Zn(2+)</name>
        <dbReference type="ChEBI" id="CHEBI:29105"/>
        <note>catalytic</note>
    </ligand>
</feature>
<dbReference type="Pfam" id="PF19030">
    <property type="entry name" value="TSP1_ADAMTS"/>
    <property type="match status" value="2"/>
</dbReference>
<evidence type="ECO:0000256" key="2">
    <source>
        <dbReference type="ARBA" id="ARBA00022525"/>
    </source>
</evidence>
<keyword evidence="9" id="KW-0378">Hydrolase</keyword>
<evidence type="ECO:0000256" key="9">
    <source>
        <dbReference type="ARBA" id="ARBA00022801"/>
    </source>
</evidence>
<dbReference type="GO" id="GO:0031012">
    <property type="term" value="C:extracellular matrix"/>
    <property type="evidence" value="ECO:0007669"/>
    <property type="project" value="TreeGrafter"/>
</dbReference>
<feature type="domain" description="Peptidase M12B" evidence="21">
    <location>
        <begin position="274"/>
        <end position="487"/>
    </location>
</feature>
<accession>A0A9N9MXM8</accession>
<keyword evidence="3" id="KW-0272">Extracellular matrix</keyword>
<dbReference type="InterPro" id="IPR024079">
    <property type="entry name" value="MetalloPept_cat_dom_sf"/>
</dbReference>
<evidence type="ECO:0000256" key="18">
    <source>
        <dbReference type="PROSITE-ProRule" id="PRU00276"/>
    </source>
</evidence>
<dbReference type="InterPro" id="IPR036383">
    <property type="entry name" value="TSP1_rpt_sf"/>
</dbReference>
<keyword evidence="5" id="KW-0165">Cleavage on pair of basic residues</keyword>
<feature type="disulfide bond" evidence="17">
    <location>
        <begin position="439"/>
        <end position="466"/>
    </location>
</feature>
<feature type="binding site" evidence="16">
    <location>
        <position position="363"/>
    </location>
    <ligand>
        <name>Ca(2+)</name>
        <dbReference type="ChEBI" id="CHEBI:29108"/>
        <label>1</label>
    </ligand>
</feature>
<dbReference type="Pfam" id="PF01562">
    <property type="entry name" value="Pep_M12B_propep"/>
    <property type="match status" value="1"/>
</dbReference>
<evidence type="ECO:0000256" key="1">
    <source>
        <dbReference type="ARBA" id="ARBA00004498"/>
    </source>
</evidence>
<dbReference type="Proteomes" id="UP001152799">
    <property type="component" value="Chromosome 8"/>
</dbReference>
<dbReference type="Gene3D" id="3.40.390.10">
    <property type="entry name" value="Collagenase (Catalytic Domain)"/>
    <property type="match status" value="1"/>
</dbReference>
<keyword evidence="14" id="KW-0325">Glycoprotein</keyword>
<dbReference type="PROSITE" id="PS50092">
    <property type="entry name" value="TSP1"/>
    <property type="match status" value="2"/>
</dbReference>
<evidence type="ECO:0000256" key="15">
    <source>
        <dbReference type="PIRSR" id="PIRSR613273-1"/>
    </source>
</evidence>
<dbReference type="PRINTS" id="PR01857">
    <property type="entry name" value="ADAMTSFAMILY"/>
</dbReference>
<evidence type="ECO:0000256" key="19">
    <source>
        <dbReference type="SAM" id="MobiDB-lite"/>
    </source>
</evidence>
<evidence type="ECO:0000256" key="13">
    <source>
        <dbReference type="ARBA" id="ARBA00023157"/>
    </source>
</evidence>
<feature type="signal peptide" evidence="20">
    <location>
        <begin position="1"/>
        <end position="25"/>
    </location>
</feature>
<organism evidence="22 23">
    <name type="scientific">Ceutorhynchus assimilis</name>
    <name type="common">cabbage seed weevil</name>
    <dbReference type="NCBI Taxonomy" id="467358"/>
    <lineage>
        <taxon>Eukaryota</taxon>
        <taxon>Metazoa</taxon>
        <taxon>Ecdysozoa</taxon>
        <taxon>Arthropoda</taxon>
        <taxon>Hexapoda</taxon>
        <taxon>Insecta</taxon>
        <taxon>Pterygota</taxon>
        <taxon>Neoptera</taxon>
        <taxon>Endopterygota</taxon>
        <taxon>Coleoptera</taxon>
        <taxon>Polyphaga</taxon>
        <taxon>Cucujiformia</taxon>
        <taxon>Curculionidae</taxon>
        <taxon>Ceutorhynchinae</taxon>
        <taxon>Ceutorhynchus</taxon>
    </lineage>
</organism>
<feature type="chain" id="PRO_5040159786" description="Peptidase M12B domain-containing protein" evidence="20">
    <location>
        <begin position="26"/>
        <end position="989"/>
    </location>
</feature>
<comment type="subcellular location">
    <subcellularLocation>
        <location evidence="1">Secreted</location>
        <location evidence="1">Extracellular space</location>
        <location evidence="1">Extracellular matrix</location>
    </subcellularLocation>
</comment>
<evidence type="ECO:0000256" key="8">
    <source>
        <dbReference type="ARBA" id="ARBA00022737"/>
    </source>
</evidence>
<feature type="binding site" evidence="16">
    <location>
        <position position="485"/>
    </location>
    <ligand>
        <name>Ca(2+)</name>
        <dbReference type="ChEBI" id="CHEBI:29108"/>
        <label>1</label>
    </ligand>
</feature>
<feature type="binding site" evidence="16">
    <location>
        <position position="482"/>
    </location>
    <ligand>
        <name>Ca(2+)</name>
        <dbReference type="ChEBI" id="CHEBI:29108"/>
        <label>1</label>
    </ligand>
</feature>
<feature type="disulfide bond" evidence="17">
    <location>
        <begin position="591"/>
        <end position="629"/>
    </location>
</feature>
<feature type="binding site" evidence="16">
    <location>
        <position position="277"/>
    </location>
    <ligand>
        <name>Ca(2+)</name>
        <dbReference type="ChEBI" id="CHEBI:29108"/>
        <label>1</label>
    </ligand>
</feature>
<feature type="disulfide bond" evidence="17">
    <location>
        <begin position="381"/>
        <end position="388"/>
    </location>
</feature>
<sequence>MGPSTMGPTRTVSWWLLVVTNLCSGGAVFDKPKYRGLYTNELSEAHETIPIKVNENGDHLSHNLTHHFSDYDEPVRFNLTIFEHDHHLILSPSNEFLAPNVYIEWRKPDRHVRKKPTNTFCHYQGFVHGDSMSRVAISACNGLAGMIQTQHGKYYVEPAYHAEKSVSPGHKHLIFKRSAVINSMPETVSTKKKRKKKRKKYHHQSSCGTREPKKFTEIEWQKQLGKIRVQERKHKNNKSQNKVKIRNVKQSQLKKLKYKLVNSVRQKRSVSQPHFVETAIVAEASMVEFHQDGDIETYILTLMNMVSAFYQDPTIGNFIKVAVVKIILLDDSSNEPEFNATTNADVTLKNFCKWQKDLNPKDDSHPHHHDVAILLTRKDICAKSDHPCGTLGVSHIGGMCKLSRSCSVNEDNGITSAHTIAHEMGHNFGMLHDTEKIGCKRKVGNILHIMAPALEADAVQAIWSNCSRREVTNFLDKGLGKCLQDKPEPIEEYQYPDLPAGAMYNANYQCRFQFGTTDATVCSPLDDICSRLWCTINDACTTLLRPAAPGTNCGKHKWCQDQKCVPIMDPPTPIDGGWGEWSSWSECSRTCGSGVSIMSRECDHPMPTAGGKFCVGERKRYRICNTDPCPEGEPTYRALQCSWNNNKTYEGKLYEWQPYFDQADPCQLYCSDANETLIVPWGDYAADGTPCNVVSRDVCISGICKQVGCDWVVDSTAREDECGICQGDGTKCDIIAGEYKKQSSYPGYREIVVIPRGARNIRVAENDQSENYIGIENALEKKSYLNGKRHITLPGEYNVAGAQALYEREHNLEKIRIPGPIQEPILVSIYFRGKVYNPGVVWKYSIWKPEVTKQVKYSWIMEEWSQCSATCGGGTQHREPLCQESTVSPVASDLESPSIVAEEMCDDMDRPEKMERTCNDDPCPYKWWVGPWQACPVTCYDGGKKPMRRRSVMCMDLQETALPDQYCDRGAKPHEYEPCRRLLPCEAYE</sequence>
<keyword evidence="7 20" id="KW-0732">Signal</keyword>
<name>A0A9N9MXM8_9CUCU</name>
<evidence type="ECO:0000256" key="11">
    <source>
        <dbReference type="ARBA" id="ARBA00023049"/>
    </source>
</evidence>
<protein>
    <recommendedName>
        <fullName evidence="21">Peptidase M12B domain-containing protein</fullName>
    </recommendedName>
</protein>
<evidence type="ECO:0000259" key="21">
    <source>
        <dbReference type="PROSITE" id="PS50215"/>
    </source>
</evidence>
<dbReference type="PANTHER" id="PTHR13723:SF200">
    <property type="entry name" value="ADAM METALLOPEPTIDASE WITH THROMBOSPONDIN TYPE 1 MOTIF B, ISOFORM B"/>
    <property type="match status" value="1"/>
</dbReference>
<proteinExistence type="predicted"/>
<dbReference type="SUPFAM" id="SSF82895">
    <property type="entry name" value="TSP-1 type 1 repeat"/>
    <property type="match status" value="3"/>
</dbReference>
<keyword evidence="4" id="KW-0645">Protease</keyword>
<dbReference type="FunFam" id="2.20.100.10:FF:000006">
    <property type="entry name" value="A disintegrin and metalloproteinase with thrombospondin motifs 1"/>
    <property type="match status" value="1"/>
</dbReference>
<feature type="disulfide bond" evidence="17">
    <location>
        <begin position="400"/>
        <end position="482"/>
    </location>
</feature>
<dbReference type="EMBL" id="OU892284">
    <property type="protein sequence ID" value="CAG9772553.1"/>
    <property type="molecule type" value="Genomic_DNA"/>
</dbReference>
<feature type="disulfide bond" evidence="17">
    <location>
        <begin position="553"/>
        <end position="564"/>
    </location>
</feature>
<dbReference type="SMART" id="SM00209">
    <property type="entry name" value="TSP1"/>
    <property type="match status" value="3"/>
</dbReference>
<dbReference type="InterPro" id="IPR041645">
    <property type="entry name" value="ADAMTS_CR_2"/>
</dbReference>
<feature type="disulfide bond" evidence="17">
    <location>
        <begin position="602"/>
        <end position="614"/>
    </location>
</feature>
<dbReference type="AlphaFoldDB" id="A0A9N9MXM8"/>
<dbReference type="PANTHER" id="PTHR13723">
    <property type="entry name" value="ADAMTS A DISINTEGRIN AND METALLOPROTEASE WITH THROMBOSPONDIN MOTIFS PROTEASE"/>
    <property type="match status" value="1"/>
</dbReference>
<feature type="disulfide bond" evidence="17">
    <location>
        <begin position="510"/>
        <end position="534"/>
    </location>
</feature>
<dbReference type="InterPro" id="IPR001590">
    <property type="entry name" value="Peptidase_M12B"/>
</dbReference>
<dbReference type="Gene3D" id="2.60.120.830">
    <property type="match status" value="1"/>
</dbReference>
<evidence type="ECO:0000256" key="20">
    <source>
        <dbReference type="SAM" id="SignalP"/>
    </source>
</evidence>
<feature type="disulfide bond" evidence="17">
    <location>
        <begin position="522"/>
        <end position="540"/>
    </location>
</feature>
<dbReference type="GO" id="GO:0046872">
    <property type="term" value="F:metal ion binding"/>
    <property type="evidence" value="ECO:0007669"/>
    <property type="project" value="UniProtKB-KW"/>
</dbReference>
<keyword evidence="8" id="KW-0677">Repeat</keyword>
<evidence type="ECO:0000256" key="16">
    <source>
        <dbReference type="PIRSR" id="PIRSR613273-2"/>
    </source>
</evidence>
<evidence type="ECO:0000256" key="12">
    <source>
        <dbReference type="ARBA" id="ARBA00023145"/>
    </source>
</evidence>
<evidence type="ECO:0000256" key="7">
    <source>
        <dbReference type="ARBA" id="ARBA00022729"/>
    </source>
</evidence>
<dbReference type="InterPro" id="IPR002870">
    <property type="entry name" value="Peptidase_M12B_N"/>
</dbReference>
<feature type="region of interest" description="Disordered" evidence="19">
    <location>
        <begin position="186"/>
        <end position="210"/>
    </location>
</feature>
<gene>
    <name evidence="22" type="ORF">CEUTPL_LOCUS12959</name>
</gene>
<feature type="binding site" evidence="16 18">
    <location>
        <position position="426"/>
    </location>
    <ligand>
        <name>Zn(2+)</name>
        <dbReference type="ChEBI" id="CHEBI:29105"/>
        <note>catalytic</note>
    </ligand>
</feature>
<dbReference type="InterPro" id="IPR013273">
    <property type="entry name" value="ADAMTS/ADAMTS-like"/>
</dbReference>
<feature type="binding site" evidence="16">
    <location>
        <position position="370"/>
    </location>
    <ligand>
        <name>Ca(2+)</name>
        <dbReference type="ChEBI" id="CHEBI:29108"/>
        <label>1</label>
    </ligand>
</feature>
<feature type="disulfide bond" evidence="17">
    <location>
        <begin position="587"/>
        <end position="624"/>
    </location>
</feature>
<keyword evidence="13 17" id="KW-1015">Disulfide bond</keyword>
<keyword evidence="16" id="KW-0106">Calcium</keyword>
<evidence type="ECO:0000256" key="14">
    <source>
        <dbReference type="ARBA" id="ARBA00023180"/>
    </source>
</evidence>
<dbReference type="Pfam" id="PF19236">
    <property type="entry name" value="ADAMTS_CR_3"/>
    <property type="match status" value="1"/>
</dbReference>
<dbReference type="GO" id="GO:0030198">
    <property type="term" value="P:extracellular matrix organization"/>
    <property type="evidence" value="ECO:0007669"/>
    <property type="project" value="InterPro"/>
</dbReference>
<feature type="binding site" evidence="16">
    <location>
        <position position="363"/>
    </location>
    <ligand>
        <name>Ca(2+)</name>
        <dbReference type="ChEBI" id="CHEBI:29108"/>
        <label>2</label>
    </ligand>
</feature>
<feature type="disulfide bond" evidence="17">
    <location>
        <begin position="352"/>
        <end position="406"/>
    </location>
</feature>
<dbReference type="SMART" id="SM00608">
    <property type="entry name" value="ACR"/>
    <property type="match status" value="1"/>
</dbReference>
<evidence type="ECO:0000256" key="6">
    <source>
        <dbReference type="ARBA" id="ARBA00022723"/>
    </source>
</evidence>
<evidence type="ECO:0000313" key="23">
    <source>
        <dbReference type="Proteomes" id="UP001152799"/>
    </source>
</evidence>
<keyword evidence="11" id="KW-0482">Metalloprotease</keyword>
<dbReference type="InterPro" id="IPR045371">
    <property type="entry name" value="ADAMTS_CR_3"/>
</dbReference>
<keyword evidence="12" id="KW-0865">Zymogen</keyword>
<reference evidence="22" key="1">
    <citation type="submission" date="2022-01" db="EMBL/GenBank/DDBJ databases">
        <authorList>
            <person name="King R."/>
        </authorList>
    </citation>
    <scope>NUCLEOTIDE SEQUENCE</scope>
</reference>
<dbReference type="Pfam" id="PF17771">
    <property type="entry name" value="ADAMTS_CR_2"/>
    <property type="match status" value="1"/>
</dbReference>
<dbReference type="Pfam" id="PF00090">
    <property type="entry name" value="TSP_1"/>
    <property type="match status" value="1"/>
</dbReference>
<dbReference type="Gene3D" id="3.40.1620.60">
    <property type="match status" value="1"/>
</dbReference>
<evidence type="ECO:0000256" key="5">
    <source>
        <dbReference type="ARBA" id="ARBA00022685"/>
    </source>
</evidence>
<keyword evidence="2" id="KW-0964">Secreted</keyword>
<dbReference type="OrthoDB" id="412680at2759"/>
<dbReference type="PROSITE" id="PS50215">
    <property type="entry name" value="ADAM_MEPRO"/>
    <property type="match status" value="1"/>
</dbReference>
<keyword evidence="6 16" id="KW-0479">Metal-binding</keyword>
<dbReference type="CDD" id="cd04273">
    <property type="entry name" value="ZnMc_ADAMTS_like"/>
    <property type="match status" value="1"/>
</dbReference>